<dbReference type="InterPro" id="IPR038765">
    <property type="entry name" value="Papain-like_cys_pep_sf"/>
</dbReference>
<dbReference type="Gene3D" id="3.90.70.80">
    <property type="match status" value="1"/>
</dbReference>
<dbReference type="InterPro" id="IPR003323">
    <property type="entry name" value="OTU_dom"/>
</dbReference>
<dbReference type="CDD" id="cd22744">
    <property type="entry name" value="OTU"/>
    <property type="match status" value="1"/>
</dbReference>
<evidence type="ECO:0000313" key="3">
    <source>
        <dbReference type="Proteomes" id="UP001374579"/>
    </source>
</evidence>
<proteinExistence type="predicted"/>
<dbReference type="SUPFAM" id="SSF54001">
    <property type="entry name" value="Cysteine proteinases"/>
    <property type="match status" value="1"/>
</dbReference>
<gene>
    <name evidence="2" type="ORF">V1264_024614</name>
</gene>
<dbReference type="EMBL" id="JBAMIC010002796">
    <property type="protein sequence ID" value="KAK7089137.1"/>
    <property type="molecule type" value="Genomic_DNA"/>
</dbReference>
<comment type="caution">
    <text evidence="2">The sequence shown here is derived from an EMBL/GenBank/DDBJ whole genome shotgun (WGS) entry which is preliminary data.</text>
</comment>
<organism evidence="2 3">
    <name type="scientific">Littorina saxatilis</name>
    <dbReference type="NCBI Taxonomy" id="31220"/>
    <lineage>
        <taxon>Eukaryota</taxon>
        <taxon>Metazoa</taxon>
        <taxon>Spiralia</taxon>
        <taxon>Lophotrochozoa</taxon>
        <taxon>Mollusca</taxon>
        <taxon>Gastropoda</taxon>
        <taxon>Caenogastropoda</taxon>
        <taxon>Littorinimorpha</taxon>
        <taxon>Littorinoidea</taxon>
        <taxon>Littorinidae</taxon>
        <taxon>Littorina</taxon>
    </lineage>
</organism>
<protein>
    <recommendedName>
        <fullName evidence="1">OTU domain-containing protein</fullName>
    </recommendedName>
</protein>
<reference evidence="2 3" key="1">
    <citation type="submission" date="2024-02" db="EMBL/GenBank/DDBJ databases">
        <title>Chromosome-scale genome assembly of the rough periwinkle Littorina saxatilis.</title>
        <authorList>
            <person name="De Jode A."/>
            <person name="Faria R."/>
            <person name="Formenti G."/>
            <person name="Sims Y."/>
            <person name="Smith T.P."/>
            <person name="Tracey A."/>
            <person name="Wood J.M.D."/>
            <person name="Zagrodzka Z.B."/>
            <person name="Johannesson K."/>
            <person name="Butlin R.K."/>
            <person name="Leder E.H."/>
        </authorList>
    </citation>
    <scope>NUCLEOTIDE SEQUENCE [LARGE SCALE GENOMIC DNA]</scope>
    <source>
        <strain evidence="2">Snail1</strain>
        <tissue evidence="2">Muscle</tissue>
    </source>
</reference>
<accession>A0AAN9ALK7</accession>
<name>A0AAN9ALK7_9CAEN</name>
<feature type="domain" description="OTU" evidence="1">
    <location>
        <begin position="70"/>
        <end position="208"/>
    </location>
</feature>
<sequence>MDDESLWSDSDEETLAALLSADADIPSNTGAEEAALSAAIDASRTENNLRQLALRFNNERLNRRLEVNGMERQEVSADGNCFFKAASLHLAAHDEVTLRETLCQHIVQNIHIYMEYFPDCSSADFAIQDVSNMLLSGTWNLKFNDALPLALANLTGRRVKIFTSKQEPATWDVTPTVTSVKHDEVSLIYLAMLAPTGQPEHYDGCLAKRRHIKCLGLHSSLPKKTLLSVFVPMCQRTQQKMLILTHPLSYLDQQKMLTLTRPLSYLDQQKMLTLTRPLSYLD</sequence>
<evidence type="ECO:0000313" key="2">
    <source>
        <dbReference type="EMBL" id="KAK7089137.1"/>
    </source>
</evidence>
<keyword evidence="3" id="KW-1185">Reference proteome</keyword>
<dbReference type="PROSITE" id="PS50802">
    <property type="entry name" value="OTU"/>
    <property type="match status" value="1"/>
</dbReference>
<dbReference type="AlphaFoldDB" id="A0AAN9ALK7"/>
<evidence type="ECO:0000259" key="1">
    <source>
        <dbReference type="PROSITE" id="PS50802"/>
    </source>
</evidence>
<dbReference type="Proteomes" id="UP001374579">
    <property type="component" value="Unassembled WGS sequence"/>
</dbReference>